<dbReference type="OrthoDB" id="1116632at2"/>
<dbReference type="KEGG" id="fsn:GS03_01391"/>
<dbReference type="RefSeq" id="WP_136151824.1">
    <property type="nucleotide sequence ID" value="NZ_CP038810.1"/>
</dbReference>
<name>A0A4P7PVG0_9FLAO</name>
<feature type="domain" description="Glycosyltransferase 2-like" evidence="1">
    <location>
        <begin position="40"/>
        <end position="150"/>
    </location>
</feature>
<dbReference type="CDD" id="cd00761">
    <property type="entry name" value="Glyco_tranf_GTA_type"/>
    <property type="match status" value="1"/>
</dbReference>
<proteinExistence type="predicted"/>
<reference evidence="2 3" key="1">
    <citation type="submission" date="2019-04" db="EMBL/GenBank/DDBJ databases">
        <title>Flavobacterium sp. GS03.</title>
        <authorList>
            <person name="Kim H."/>
        </authorList>
    </citation>
    <scope>NUCLEOTIDE SEQUENCE [LARGE SCALE GENOMIC DNA]</scope>
    <source>
        <strain evidence="2 3">GS03</strain>
    </source>
</reference>
<organism evidence="2 3">
    <name type="scientific">Flavobacterium sangjuense</name>
    <dbReference type="NCBI Taxonomy" id="2518177"/>
    <lineage>
        <taxon>Bacteria</taxon>
        <taxon>Pseudomonadati</taxon>
        <taxon>Bacteroidota</taxon>
        <taxon>Flavobacteriia</taxon>
        <taxon>Flavobacteriales</taxon>
        <taxon>Flavobacteriaceae</taxon>
        <taxon>Flavobacterium</taxon>
    </lineage>
</organism>
<dbReference type="InterPro" id="IPR029044">
    <property type="entry name" value="Nucleotide-diphossugar_trans"/>
</dbReference>
<evidence type="ECO:0000313" key="2">
    <source>
        <dbReference type="EMBL" id="QBZ97893.1"/>
    </source>
</evidence>
<gene>
    <name evidence="2" type="ORF">GS03_01391</name>
</gene>
<dbReference type="EMBL" id="CP038810">
    <property type="protein sequence ID" value="QBZ97893.1"/>
    <property type="molecule type" value="Genomic_DNA"/>
</dbReference>
<dbReference type="AlphaFoldDB" id="A0A4P7PVG0"/>
<dbReference type="Gene3D" id="3.90.550.10">
    <property type="entry name" value="Spore Coat Polysaccharide Biosynthesis Protein SpsA, Chain A"/>
    <property type="match status" value="1"/>
</dbReference>
<dbReference type="Proteomes" id="UP000296862">
    <property type="component" value="Chromosome"/>
</dbReference>
<sequence length="338" mass="39408">MRVGFNPHKDKPLDQSDYLHQVIIPVFIPHFEDYYKDAFTILKHCLNSLLQTMHNQTMITVVNNGSCKEIVDYLNQLYEANKIQEVIHTDNLGKINAIFKGLSGNNIPLVTISDSDVLFLKDWQKETIAVFNNFPKAGVVGIVPQIRTFAHLSSNLIFEKLFSNNLKFTEVKNPDAFKKFYYSIGWGENYNHDYLRWTLSIENKDFRAGVGSGHFVATYRKELFDEIKTYFGYKMGADSEKYLDESPLQKGLWRLTTNDNYAYHMGNVAEDWMTSEIQKNTVSQVEAVHFINQQKPAKVSRFSFYIKNRIFAKIFDNKAFRKYFYHFKGLPKDVAKNY</sequence>
<dbReference type="Pfam" id="PF00535">
    <property type="entry name" value="Glycos_transf_2"/>
    <property type="match status" value="1"/>
</dbReference>
<accession>A0A4P7PVG0</accession>
<keyword evidence="3" id="KW-1185">Reference proteome</keyword>
<evidence type="ECO:0000313" key="3">
    <source>
        <dbReference type="Proteomes" id="UP000296862"/>
    </source>
</evidence>
<dbReference type="InterPro" id="IPR001173">
    <property type="entry name" value="Glyco_trans_2-like"/>
</dbReference>
<evidence type="ECO:0000259" key="1">
    <source>
        <dbReference type="Pfam" id="PF00535"/>
    </source>
</evidence>
<protein>
    <recommendedName>
        <fullName evidence="1">Glycosyltransferase 2-like domain-containing protein</fullName>
    </recommendedName>
</protein>
<dbReference type="SUPFAM" id="SSF53448">
    <property type="entry name" value="Nucleotide-diphospho-sugar transferases"/>
    <property type="match status" value="1"/>
</dbReference>